<organism evidence="13 14">
    <name type="scientific">[Candida] anglica</name>
    <dbReference type="NCBI Taxonomy" id="148631"/>
    <lineage>
        <taxon>Eukaryota</taxon>
        <taxon>Fungi</taxon>
        <taxon>Dikarya</taxon>
        <taxon>Ascomycota</taxon>
        <taxon>Saccharomycotina</taxon>
        <taxon>Pichiomycetes</taxon>
        <taxon>Debaryomycetaceae</taxon>
        <taxon>Kurtzmaniella</taxon>
    </lineage>
</organism>
<evidence type="ECO:0000256" key="8">
    <source>
        <dbReference type="ARBA" id="ARBA00023054"/>
    </source>
</evidence>
<feature type="coiled-coil region" evidence="11">
    <location>
        <begin position="60"/>
        <end position="129"/>
    </location>
</feature>
<evidence type="ECO:0000256" key="6">
    <source>
        <dbReference type="ARBA" id="ARBA00022824"/>
    </source>
</evidence>
<keyword evidence="8 11" id="KW-0175">Coiled coil</keyword>
<evidence type="ECO:0000256" key="12">
    <source>
        <dbReference type="SAM" id="MobiDB-lite"/>
    </source>
</evidence>
<dbReference type="EMBL" id="OZ004259">
    <property type="protein sequence ID" value="CAK7917481.1"/>
    <property type="molecule type" value="Genomic_DNA"/>
</dbReference>
<evidence type="ECO:0000256" key="10">
    <source>
        <dbReference type="ARBA" id="ARBA00024975"/>
    </source>
</evidence>
<keyword evidence="9 11" id="KW-0472">Membrane</keyword>
<comment type="subcellular location">
    <subcellularLocation>
        <location evidence="1 11">Endoplasmic reticulum membrane</location>
        <topology evidence="1 11">Peripheral membrane protein</topology>
    </subcellularLocation>
</comment>
<reference evidence="13 14" key="1">
    <citation type="submission" date="2024-01" db="EMBL/GenBank/DDBJ databases">
        <authorList>
            <consortium name="Genoscope - CEA"/>
            <person name="William W."/>
        </authorList>
    </citation>
    <scope>NUCLEOTIDE SEQUENCE [LARGE SCALE GENOMIC DNA]</scope>
    <source>
        <strain evidence="13 14">29B2s-10</strain>
    </source>
</reference>
<keyword evidence="6 11" id="KW-0256">Endoplasmic reticulum</keyword>
<protein>
    <recommendedName>
        <fullName evidence="3 11">SWI5-dependent HO expression protein 3</fullName>
    </recommendedName>
</protein>
<feature type="compositionally biased region" description="Low complexity" evidence="12">
    <location>
        <begin position="379"/>
        <end position="423"/>
    </location>
</feature>
<evidence type="ECO:0000256" key="5">
    <source>
        <dbReference type="ARBA" id="ARBA00022816"/>
    </source>
</evidence>
<dbReference type="Gene3D" id="1.10.287.1490">
    <property type="match status" value="1"/>
</dbReference>
<keyword evidence="5 11" id="KW-0509">mRNA transport</keyword>
<feature type="compositionally biased region" description="Low complexity" evidence="12">
    <location>
        <begin position="293"/>
        <end position="313"/>
    </location>
</feature>
<name>A0ABP0EJQ4_9ASCO</name>
<sequence>MEDHLTSPVKNKATSRVIDSLHSQIDGLKTEFETVKMSHDEYKKKFEMLSKKNDSFVDQLANAKHENDMVNALLRRKERRIVDLEDQYNELSSDNETVRLSFKNMKIRCENLQENSASSTAEYERLKIAYDALIASQQEYKRHYSSEINTLTNRFDTYKKEQEEKLAKLSDQFCSNDKDVETLLDSLTNKKRAMETLYVNKNKHVLDLLVKLSKVAKLHGQESKQVLAESIETVELLVAKHPDLAEKIKEHENVDIDLSEILQESNEMANSSFDEEATLINSPELASEPKMKQQQQPQQQQQQQQTQPSNNQANRRRKNKRNSMRVDSNNSNMPDFSHINTPTGQPQLNLPKRNFNSGPHKSGGFNDSRQRTPTPPPSQQQSNPQRRNNSNNSNNGGHNNGNGNNSNNNSNNNNNVNGNNNNNKSKRRSMYGANNNANNNGGYNGNYRGNRQSFHESQPVNY</sequence>
<dbReference type="InterPro" id="IPR031398">
    <property type="entry name" value="She3"/>
</dbReference>
<gene>
    <name evidence="11 13" type="primary">SHE3</name>
    <name evidence="13" type="ORF">CAAN4_G08724</name>
</gene>
<comment type="similarity">
    <text evidence="2 11">Belongs to the SHE3 family.</text>
</comment>
<keyword evidence="14" id="KW-1185">Reference proteome</keyword>
<feature type="compositionally biased region" description="Basic residues" evidence="12">
    <location>
        <begin position="314"/>
        <end position="323"/>
    </location>
</feature>
<evidence type="ECO:0000256" key="2">
    <source>
        <dbReference type="ARBA" id="ARBA00008123"/>
    </source>
</evidence>
<evidence type="ECO:0000313" key="14">
    <source>
        <dbReference type="Proteomes" id="UP001497600"/>
    </source>
</evidence>
<dbReference type="Proteomes" id="UP001497600">
    <property type="component" value="Chromosome G"/>
</dbReference>
<feature type="region of interest" description="Disordered" evidence="12">
    <location>
        <begin position="287"/>
        <end position="462"/>
    </location>
</feature>
<evidence type="ECO:0000256" key="11">
    <source>
        <dbReference type="RuleBase" id="RU362142"/>
    </source>
</evidence>
<evidence type="ECO:0000256" key="1">
    <source>
        <dbReference type="ARBA" id="ARBA00004406"/>
    </source>
</evidence>
<evidence type="ECO:0000256" key="7">
    <source>
        <dbReference type="ARBA" id="ARBA00022884"/>
    </source>
</evidence>
<keyword evidence="4 11" id="KW-0813">Transport</keyword>
<comment type="function">
    <text evidence="10">RNA-binding protein that binds specific mRNAs including the ASH1 mRNA, coding for a repressor of the HO endonuclease. Part of the mRNA localization machinery that restricts accumulation of certain proteins to the bud and in the daughter cell. Required for the delivery of cortical endoplasmic reticulum into the emerging bud.</text>
</comment>
<evidence type="ECO:0000313" key="13">
    <source>
        <dbReference type="EMBL" id="CAK7917481.1"/>
    </source>
</evidence>
<feature type="compositionally biased region" description="Low complexity" evidence="12">
    <location>
        <begin position="432"/>
        <end position="451"/>
    </location>
</feature>
<dbReference type="Pfam" id="PF17078">
    <property type="entry name" value="SHE3"/>
    <property type="match status" value="1"/>
</dbReference>
<evidence type="ECO:0000256" key="9">
    <source>
        <dbReference type="ARBA" id="ARBA00023136"/>
    </source>
</evidence>
<accession>A0ABP0EJQ4</accession>
<evidence type="ECO:0000256" key="4">
    <source>
        <dbReference type="ARBA" id="ARBA00022448"/>
    </source>
</evidence>
<proteinExistence type="inferred from homology"/>
<feature type="compositionally biased region" description="Polar residues" evidence="12">
    <location>
        <begin position="326"/>
        <end position="359"/>
    </location>
</feature>
<keyword evidence="7 11" id="KW-0694">RNA-binding</keyword>
<evidence type="ECO:0000256" key="3">
    <source>
        <dbReference type="ARBA" id="ARBA00019884"/>
    </source>
</evidence>